<dbReference type="InterPro" id="IPR001268">
    <property type="entry name" value="NADH_UbQ_OxRdtase_30kDa_su"/>
</dbReference>
<gene>
    <name evidence="3" type="ORF">MA03_04340</name>
</gene>
<dbReference type="InterPro" id="IPR037232">
    <property type="entry name" value="NADH_quin_OxRdtase_su_C/D-like"/>
</dbReference>
<dbReference type="Proteomes" id="UP000067434">
    <property type="component" value="Chromosome"/>
</dbReference>
<dbReference type="Pfam" id="PF00329">
    <property type="entry name" value="Complex1_30kDa"/>
    <property type="match status" value="1"/>
</dbReference>
<dbReference type="AlphaFoldDB" id="A0A0F7FHB4"/>
<dbReference type="GeneID" id="25401433"/>
<dbReference type="SUPFAM" id="SSF143243">
    <property type="entry name" value="Nqo5-like"/>
    <property type="match status" value="1"/>
</dbReference>
<feature type="domain" description="NADH:ubiquinone oxidoreductase 30kDa subunit" evidence="2">
    <location>
        <begin position="34"/>
        <end position="151"/>
    </location>
</feature>
<dbReference type="Gene3D" id="3.30.460.80">
    <property type="entry name" value="NADH:ubiquinone oxidoreductase, 30kDa subunit"/>
    <property type="match status" value="1"/>
</dbReference>
<name>A0A0F7FHB4_9CREN</name>
<evidence type="ECO:0000313" key="4">
    <source>
        <dbReference type="Proteomes" id="UP000067434"/>
    </source>
</evidence>
<dbReference type="PATRIC" id="fig|1550241.5.peg.921"/>
<evidence type="ECO:0000313" key="3">
    <source>
        <dbReference type="EMBL" id="AKG38664.1"/>
    </source>
</evidence>
<protein>
    <recommendedName>
        <fullName evidence="2">NADH:ubiquinone oxidoreductase 30kDa subunit domain-containing protein</fullName>
    </recommendedName>
</protein>
<reference evidence="3 4" key="1">
    <citation type="journal article" date="2015" name="Stand. Genomic Sci.">
        <title>Complete genome sequence of and proposal of Thermofilum uzonense sp. nov. a novel hyperthermophilic crenarchaeon and emended description of the genus Thermofilum.</title>
        <authorList>
            <person name="Toshchakov S.V."/>
            <person name="Korzhenkov A.A."/>
            <person name="Samarov N.I."/>
            <person name="Mazunin I.O."/>
            <person name="Mozhey O.I."/>
            <person name="Shmyr I.S."/>
            <person name="Derbikova K.S."/>
            <person name="Taranov E.A."/>
            <person name="Dominova I.N."/>
            <person name="Bonch-Osmolovskaya E.A."/>
            <person name="Patrushev M.V."/>
            <person name="Podosokorskaya O.A."/>
            <person name="Kublanov I.V."/>
        </authorList>
    </citation>
    <scope>NUCLEOTIDE SEQUENCE [LARGE SCALE GENOMIC DNA]</scope>
    <source>
        <strain evidence="3 4">1807-2</strain>
    </source>
</reference>
<dbReference type="PANTHER" id="PTHR10884:SF14">
    <property type="entry name" value="NADH DEHYDROGENASE [UBIQUINONE] IRON-SULFUR PROTEIN 3, MITOCHONDRIAL"/>
    <property type="match status" value="1"/>
</dbReference>
<evidence type="ECO:0000256" key="1">
    <source>
        <dbReference type="ARBA" id="ARBA00007569"/>
    </source>
</evidence>
<dbReference type="HOGENOM" id="CLU_042628_6_1_2"/>
<dbReference type="PANTHER" id="PTHR10884">
    <property type="entry name" value="NADH DEHYDROGENASE UBIQUINONE IRON-SULFUR PROTEIN 3"/>
    <property type="match status" value="1"/>
</dbReference>
<dbReference type="GO" id="GO:0008137">
    <property type="term" value="F:NADH dehydrogenase (ubiquinone) activity"/>
    <property type="evidence" value="ECO:0007669"/>
    <property type="project" value="InterPro"/>
</dbReference>
<dbReference type="KEGG" id="thf:MA03_04340"/>
<organism evidence="3 4">
    <name type="scientific">Infirmifilum uzonense</name>
    <dbReference type="NCBI Taxonomy" id="1550241"/>
    <lineage>
        <taxon>Archaea</taxon>
        <taxon>Thermoproteota</taxon>
        <taxon>Thermoprotei</taxon>
        <taxon>Thermofilales</taxon>
        <taxon>Thermofilaceae</taxon>
        <taxon>Infirmifilum</taxon>
    </lineage>
</organism>
<dbReference type="EMBL" id="CP009961">
    <property type="protein sequence ID" value="AKG38664.1"/>
    <property type="molecule type" value="Genomic_DNA"/>
</dbReference>
<accession>A0A0F7FHB4</accession>
<comment type="similarity">
    <text evidence="1">Belongs to the complex I 30 kDa subunit family.</text>
</comment>
<dbReference type="RefSeq" id="WP_052884102.1">
    <property type="nucleotide sequence ID" value="NZ_CP009961.1"/>
</dbReference>
<keyword evidence="4" id="KW-1185">Reference proteome</keyword>
<proteinExistence type="inferred from homology"/>
<sequence>MSGGEKVKVLEETFTRLGVQVSVLDRRVRVIALPESLRKVAEEALSLGFDHLVSIEGIDWPQNNTIEVVYHAESYNDDLRSLLLEIRVRVPRDNPRLESLIDVWPNAILLERETWEMLGVVFEGNPDLRHLLLPPWWSEIPPLRKDYKVQEEGIYVDLE</sequence>
<dbReference type="STRING" id="1550241.MA03_04340"/>
<evidence type="ECO:0000259" key="2">
    <source>
        <dbReference type="Pfam" id="PF00329"/>
    </source>
</evidence>